<feature type="compositionally biased region" description="Acidic residues" evidence="1">
    <location>
        <begin position="160"/>
        <end position="173"/>
    </location>
</feature>
<feature type="compositionally biased region" description="Gly residues" evidence="1">
    <location>
        <begin position="179"/>
        <end position="207"/>
    </location>
</feature>
<evidence type="ECO:0000313" key="3">
    <source>
        <dbReference type="EMBL" id="TFY56125.1"/>
    </source>
</evidence>
<dbReference type="STRING" id="34475.A0A4Y9Y190"/>
<dbReference type="AlphaFoldDB" id="A0A4Y9Y190"/>
<feature type="compositionally biased region" description="Polar residues" evidence="1">
    <location>
        <begin position="108"/>
        <end position="123"/>
    </location>
</feature>
<feature type="compositionally biased region" description="Gly residues" evidence="1">
    <location>
        <begin position="324"/>
        <end position="338"/>
    </location>
</feature>
<dbReference type="Proteomes" id="UP000298390">
    <property type="component" value="Unassembled WGS sequence"/>
</dbReference>
<feature type="region of interest" description="Disordered" evidence="1">
    <location>
        <begin position="20"/>
        <end position="226"/>
    </location>
</feature>
<evidence type="ECO:0000313" key="4">
    <source>
        <dbReference type="Proteomes" id="UP000298390"/>
    </source>
</evidence>
<organism evidence="3 4">
    <name type="scientific">Rhodofomes roseus</name>
    <dbReference type="NCBI Taxonomy" id="34475"/>
    <lineage>
        <taxon>Eukaryota</taxon>
        <taxon>Fungi</taxon>
        <taxon>Dikarya</taxon>
        <taxon>Basidiomycota</taxon>
        <taxon>Agaricomycotina</taxon>
        <taxon>Agaricomycetes</taxon>
        <taxon>Polyporales</taxon>
        <taxon>Rhodofomes</taxon>
    </lineage>
</organism>
<feature type="chain" id="PRO_5021335746" evidence="2">
    <location>
        <begin position="24"/>
        <end position="382"/>
    </location>
</feature>
<accession>A0A4Y9Y190</accession>
<feature type="compositionally biased region" description="Low complexity" evidence="1">
    <location>
        <begin position="340"/>
        <end position="351"/>
    </location>
</feature>
<evidence type="ECO:0000256" key="1">
    <source>
        <dbReference type="SAM" id="MobiDB-lite"/>
    </source>
</evidence>
<feature type="compositionally biased region" description="Polar residues" evidence="1">
    <location>
        <begin position="29"/>
        <end position="43"/>
    </location>
</feature>
<evidence type="ECO:0000256" key="2">
    <source>
        <dbReference type="SAM" id="SignalP"/>
    </source>
</evidence>
<keyword evidence="2" id="KW-0732">Signal</keyword>
<sequence>MRSPVIAFSILAAAAVGPSLVAGAPTSPNPDSAHSPRQLSNPMNRLDTPGLPGPAPPSLPPAGLPLSKASKDVQPPSILSGIGILGGGDNSDAKGSDKPDPSTHRQAEQQLHNPSSSLDAYTTHSRRASDMNTAGGNSYSGASSDTSGGSVVSVAHGGDFGDDDDDDEFEDDGLTNAGGNTGGAAGEGFSGFSYGGDGDGKGAGGNAYSGAVGPSEGGDVVSASDNGIDNTAANAGGVGGFDESGDANGGDAAGNIIDGVNTSDYTVRRKRGQDSGTAGGNAYSGASSNVDGGNVINHSEDEGETFNDAAQTGGDAGETYSGDANGGEGDGFGPGGNAYSGATGSAVGGSVINSGGFVENEEAVTGGDGGESESGDAEGGDA</sequence>
<protein>
    <submittedName>
        <fullName evidence="3">Uncharacterized protein</fullName>
    </submittedName>
</protein>
<reference evidence="3 4" key="1">
    <citation type="submission" date="2019-01" db="EMBL/GenBank/DDBJ databases">
        <title>Genome sequencing of the rare red list fungi Fomitopsis rosea.</title>
        <authorList>
            <person name="Buettner E."/>
            <person name="Kellner H."/>
        </authorList>
    </citation>
    <scope>NUCLEOTIDE SEQUENCE [LARGE SCALE GENOMIC DNA]</scope>
    <source>
        <strain evidence="3 4">DSM 105464</strain>
    </source>
</reference>
<feature type="compositionally biased region" description="Low complexity" evidence="1">
    <location>
        <begin position="139"/>
        <end position="157"/>
    </location>
</feature>
<proteinExistence type="predicted"/>
<name>A0A4Y9Y190_9APHY</name>
<feature type="compositionally biased region" description="Basic and acidic residues" evidence="1">
    <location>
        <begin position="91"/>
        <end position="107"/>
    </location>
</feature>
<feature type="signal peptide" evidence="2">
    <location>
        <begin position="1"/>
        <end position="23"/>
    </location>
</feature>
<feature type="compositionally biased region" description="Pro residues" evidence="1">
    <location>
        <begin position="51"/>
        <end position="63"/>
    </location>
</feature>
<comment type="caution">
    <text evidence="3">The sequence shown here is derived from an EMBL/GenBank/DDBJ whole genome shotgun (WGS) entry which is preliminary data.</text>
</comment>
<dbReference type="EMBL" id="SEKV01000531">
    <property type="protein sequence ID" value="TFY56125.1"/>
    <property type="molecule type" value="Genomic_DNA"/>
</dbReference>
<gene>
    <name evidence="3" type="ORF">EVJ58_g7834</name>
</gene>
<feature type="compositionally biased region" description="Acidic residues" evidence="1">
    <location>
        <begin position="370"/>
        <end position="382"/>
    </location>
</feature>
<feature type="region of interest" description="Disordered" evidence="1">
    <location>
        <begin position="264"/>
        <end position="382"/>
    </location>
</feature>